<proteinExistence type="predicted"/>
<organism evidence="2">
    <name type="scientific">marine sediment metagenome</name>
    <dbReference type="NCBI Taxonomy" id="412755"/>
    <lineage>
        <taxon>unclassified sequences</taxon>
        <taxon>metagenomes</taxon>
        <taxon>ecological metagenomes</taxon>
    </lineage>
</organism>
<accession>A0A0F9QLT3</accession>
<comment type="caution">
    <text evidence="2">The sequence shown here is derived from an EMBL/GenBank/DDBJ whole genome shotgun (WGS) entry which is preliminary data.</text>
</comment>
<dbReference type="Gene3D" id="3.30.1370.110">
    <property type="match status" value="1"/>
</dbReference>
<sequence>MEKLDLHSISHMDARNETIRFIEANWKSGGSELEIITGYSLPMQKIVIKVLDEYELEWQIGDYLAVNKGFIRVTLP</sequence>
<dbReference type="EMBL" id="LAZR01004705">
    <property type="protein sequence ID" value="KKN06303.1"/>
    <property type="molecule type" value="Genomic_DNA"/>
</dbReference>
<evidence type="ECO:0000259" key="1">
    <source>
        <dbReference type="Pfam" id="PF01713"/>
    </source>
</evidence>
<feature type="domain" description="Smr" evidence="1">
    <location>
        <begin position="4"/>
        <end position="41"/>
    </location>
</feature>
<reference evidence="2" key="1">
    <citation type="journal article" date="2015" name="Nature">
        <title>Complex archaea that bridge the gap between prokaryotes and eukaryotes.</title>
        <authorList>
            <person name="Spang A."/>
            <person name="Saw J.H."/>
            <person name="Jorgensen S.L."/>
            <person name="Zaremba-Niedzwiedzka K."/>
            <person name="Martijn J."/>
            <person name="Lind A.E."/>
            <person name="van Eijk R."/>
            <person name="Schleper C."/>
            <person name="Guy L."/>
            <person name="Ettema T.J."/>
        </authorList>
    </citation>
    <scope>NUCLEOTIDE SEQUENCE</scope>
</reference>
<protein>
    <recommendedName>
        <fullName evidence="1">Smr domain-containing protein</fullName>
    </recommendedName>
</protein>
<dbReference type="InterPro" id="IPR036063">
    <property type="entry name" value="Smr_dom_sf"/>
</dbReference>
<dbReference type="Pfam" id="PF01713">
    <property type="entry name" value="Smr"/>
    <property type="match status" value="1"/>
</dbReference>
<gene>
    <name evidence="2" type="ORF">LCGC14_1078580</name>
</gene>
<dbReference type="SUPFAM" id="SSF160443">
    <property type="entry name" value="SMR domain-like"/>
    <property type="match status" value="1"/>
</dbReference>
<dbReference type="AlphaFoldDB" id="A0A0F9QLT3"/>
<evidence type="ECO:0000313" key="2">
    <source>
        <dbReference type="EMBL" id="KKN06303.1"/>
    </source>
</evidence>
<name>A0A0F9QLT3_9ZZZZ</name>
<dbReference type="InterPro" id="IPR002625">
    <property type="entry name" value="Smr_dom"/>
</dbReference>